<dbReference type="Gene3D" id="3.30.200.20">
    <property type="entry name" value="Phosphorylase Kinase, domain 1"/>
    <property type="match status" value="1"/>
</dbReference>
<keyword evidence="5 11" id="KW-0436">Ligase</keyword>
<sequence>MTDNSVVLATDLPLKRFILGKVRDTYDLGEYLLIVVSDRISAFDVVLPVGIPDKGKVLNLISAFWFDKTRSIIPNHVVAVIKDVRQLDEFIPEEQRFEYPEYLEGRSMIVKKVKRLPVECVVRGYLAGSGWSEYKKTQSVCGVALPAGLKQSQMLPEIIFTPTTKGDDAHDLPMTYQEVEETVGAAMAIKLKAISTALYAYAREYARNHDIIIADTKFEFGLDGNNLILIDEALSPDSSRFWDEKLYKVGEAQDSYDKQPVRDWLEASGWNKEPPGPTLPDEIIENTRRRYVHAFEVLTGTTLD</sequence>
<evidence type="ECO:0000313" key="14">
    <source>
        <dbReference type="Proteomes" id="UP001375370"/>
    </source>
</evidence>
<dbReference type="InterPro" id="IPR018236">
    <property type="entry name" value="SAICAR_synthetase_CS"/>
</dbReference>
<name>A0ABZ2J6J0_9CHLR</name>
<keyword evidence="8 11" id="KW-0067">ATP-binding</keyword>
<dbReference type="Proteomes" id="UP001375370">
    <property type="component" value="Chromosome"/>
</dbReference>
<evidence type="ECO:0000256" key="1">
    <source>
        <dbReference type="ARBA" id="ARBA00004672"/>
    </source>
</evidence>
<dbReference type="PROSITE" id="PS01058">
    <property type="entry name" value="SAICAR_SYNTHETASE_2"/>
    <property type="match status" value="1"/>
</dbReference>
<evidence type="ECO:0000256" key="8">
    <source>
        <dbReference type="ARBA" id="ARBA00022840"/>
    </source>
</evidence>
<dbReference type="NCBIfam" id="NF010568">
    <property type="entry name" value="PRK13961.1"/>
    <property type="match status" value="1"/>
</dbReference>
<evidence type="ECO:0000259" key="12">
    <source>
        <dbReference type="Pfam" id="PF01259"/>
    </source>
</evidence>
<reference evidence="13 14" key="1">
    <citation type="submission" date="2024-03" db="EMBL/GenBank/DDBJ databases">
        <title>A Dehalogenimonas Isolated from Estuarine Sediments Dihaloeliminates Chlorinated Alkanes.</title>
        <authorList>
            <person name="Yang Y."/>
            <person name="Wang H."/>
        </authorList>
    </citation>
    <scope>NUCLEOTIDE SEQUENCE [LARGE SCALE GENOMIC DNA]</scope>
    <source>
        <strain evidence="13 14">W</strain>
    </source>
</reference>
<keyword evidence="6 11" id="KW-0547">Nucleotide-binding</keyword>
<dbReference type="NCBIfam" id="TIGR00081">
    <property type="entry name" value="purC"/>
    <property type="match status" value="1"/>
</dbReference>
<organism evidence="13 14">
    <name type="scientific">Candidatus Dehalogenimonas loeffleri</name>
    <dbReference type="NCBI Taxonomy" id="3127115"/>
    <lineage>
        <taxon>Bacteria</taxon>
        <taxon>Bacillati</taxon>
        <taxon>Chloroflexota</taxon>
        <taxon>Dehalococcoidia</taxon>
        <taxon>Dehalococcoidales</taxon>
        <taxon>Dehalococcoidaceae</taxon>
        <taxon>Dehalogenimonas</taxon>
    </lineage>
</organism>
<evidence type="ECO:0000256" key="3">
    <source>
        <dbReference type="ARBA" id="ARBA00012217"/>
    </source>
</evidence>
<dbReference type="SUPFAM" id="SSF56104">
    <property type="entry name" value="SAICAR synthase-like"/>
    <property type="match status" value="1"/>
</dbReference>
<dbReference type="Gene3D" id="3.30.470.20">
    <property type="entry name" value="ATP-grasp fold, B domain"/>
    <property type="match status" value="1"/>
</dbReference>
<evidence type="ECO:0000256" key="7">
    <source>
        <dbReference type="ARBA" id="ARBA00022755"/>
    </source>
</evidence>
<comment type="pathway">
    <text evidence="1 11">Purine metabolism; IMP biosynthesis via de novo pathway; 5-amino-1-(5-phospho-D-ribosyl)imidazole-4-carboxamide from 5-amino-1-(5-phospho-D-ribosyl)imidazole-4-carboxylate: step 1/2.</text>
</comment>
<evidence type="ECO:0000256" key="10">
    <source>
        <dbReference type="ARBA" id="ARBA00048475"/>
    </source>
</evidence>
<dbReference type="EC" id="6.3.2.6" evidence="3 11"/>
<comment type="catalytic activity">
    <reaction evidence="10 11">
        <text>5-amino-1-(5-phospho-D-ribosyl)imidazole-4-carboxylate + L-aspartate + ATP = (2S)-2-[5-amino-1-(5-phospho-beta-D-ribosyl)imidazole-4-carboxamido]succinate + ADP + phosphate + 2 H(+)</text>
        <dbReference type="Rhea" id="RHEA:22628"/>
        <dbReference type="ChEBI" id="CHEBI:15378"/>
        <dbReference type="ChEBI" id="CHEBI:29991"/>
        <dbReference type="ChEBI" id="CHEBI:30616"/>
        <dbReference type="ChEBI" id="CHEBI:43474"/>
        <dbReference type="ChEBI" id="CHEBI:58443"/>
        <dbReference type="ChEBI" id="CHEBI:77657"/>
        <dbReference type="ChEBI" id="CHEBI:456216"/>
        <dbReference type="EC" id="6.3.2.6"/>
    </reaction>
</comment>
<dbReference type="HAMAP" id="MF_00137">
    <property type="entry name" value="SAICAR_synth"/>
    <property type="match status" value="1"/>
</dbReference>
<protein>
    <recommendedName>
        <fullName evidence="4 11">Phosphoribosylaminoimidazole-succinocarboxamide synthase</fullName>
        <ecNumber evidence="3 11">6.3.2.6</ecNumber>
    </recommendedName>
    <alternativeName>
        <fullName evidence="9 11">SAICAR synthetase</fullName>
    </alternativeName>
</protein>
<accession>A0ABZ2J6J0</accession>
<dbReference type="InterPro" id="IPR001636">
    <property type="entry name" value="SAICAR_synth"/>
</dbReference>
<dbReference type="RefSeq" id="WP_338737419.1">
    <property type="nucleotide sequence ID" value="NZ_CP146612.1"/>
</dbReference>
<dbReference type="CDD" id="cd01414">
    <property type="entry name" value="SAICAR_synt_Sc"/>
    <property type="match status" value="1"/>
</dbReference>
<dbReference type="InterPro" id="IPR028923">
    <property type="entry name" value="SAICAR_synt/ADE2_N"/>
</dbReference>
<comment type="similarity">
    <text evidence="2 11">Belongs to the SAICAR synthetase family.</text>
</comment>
<dbReference type="GO" id="GO:0004639">
    <property type="term" value="F:phosphoribosylaminoimidazolesuccinocarboxamide synthase activity"/>
    <property type="evidence" value="ECO:0007669"/>
    <property type="project" value="UniProtKB-EC"/>
</dbReference>
<evidence type="ECO:0000256" key="6">
    <source>
        <dbReference type="ARBA" id="ARBA00022741"/>
    </source>
</evidence>
<dbReference type="EMBL" id="CP146612">
    <property type="protein sequence ID" value="WWX25279.1"/>
    <property type="molecule type" value="Genomic_DNA"/>
</dbReference>
<gene>
    <name evidence="11" type="primary">purC</name>
    <name evidence="13" type="ORF">V8247_08485</name>
</gene>
<evidence type="ECO:0000256" key="4">
    <source>
        <dbReference type="ARBA" id="ARBA00016460"/>
    </source>
</evidence>
<proteinExistence type="inferred from homology"/>
<dbReference type="PROSITE" id="PS01057">
    <property type="entry name" value="SAICAR_SYNTHETASE_1"/>
    <property type="match status" value="1"/>
</dbReference>
<evidence type="ECO:0000256" key="2">
    <source>
        <dbReference type="ARBA" id="ARBA00010190"/>
    </source>
</evidence>
<evidence type="ECO:0000313" key="13">
    <source>
        <dbReference type="EMBL" id="WWX25279.1"/>
    </source>
</evidence>
<evidence type="ECO:0000256" key="11">
    <source>
        <dbReference type="HAMAP-Rule" id="MF_00137"/>
    </source>
</evidence>
<evidence type="ECO:0000256" key="9">
    <source>
        <dbReference type="ARBA" id="ARBA00030409"/>
    </source>
</evidence>
<dbReference type="PANTHER" id="PTHR43700:SF1">
    <property type="entry name" value="PHOSPHORIBOSYLAMINOIMIDAZOLE-SUCCINOCARBOXAMIDE SYNTHASE"/>
    <property type="match status" value="1"/>
</dbReference>
<dbReference type="PANTHER" id="PTHR43700">
    <property type="entry name" value="PHOSPHORIBOSYLAMINOIMIDAZOLE-SUCCINOCARBOXAMIDE SYNTHASE"/>
    <property type="match status" value="1"/>
</dbReference>
<dbReference type="Pfam" id="PF01259">
    <property type="entry name" value="SAICAR_synt"/>
    <property type="match status" value="1"/>
</dbReference>
<feature type="domain" description="SAICAR synthetase/ADE2 N-terminal" evidence="12">
    <location>
        <begin position="19"/>
        <end position="274"/>
    </location>
</feature>
<keyword evidence="7 11" id="KW-0658">Purine biosynthesis</keyword>
<keyword evidence="14" id="KW-1185">Reference proteome</keyword>
<evidence type="ECO:0000256" key="5">
    <source>
        <dbReference type="ARBA" id="ARBA00022598"/>
    </source>
</evidence>